<feature type="region of interest" description="Disordered" evidence="2">
    <location>
        <begin position="1"/>
        <end position="73"/>
    </location>
</feature>
<evidence type="ECO:0000313" key="4">
    <source>
        <dbReference type="WBParaSite" id="PgR049_g068_t02"/>
    </source>
</evidence>
<evidence type="ECO:0000256" key="1">
    <source>
        <dbReference type="SAM" id="Coils"/>
    </source>
</evidence>
<feature type="compositionally biased region" description="Low complexity" evidence="2">
    <location>
        <begin position="424"/>
        <end position="436"/>
    </location>
</feature>
<feature type="compositionally biased region" description="Basic and acidic residues" evidence="2">
    <location>
        <begin position="45"/>
        <end position="67"/>
    </location>
</feature>
<feature type="region of interest" description="Disordered" evidence="2">
    <location>
        <begin position="412"/>
        <end position="442"/>
    </location>
</feature>
<evidence type="ECO:0000313" key="5">
    <source>
        <dbReference type="WBParaSite" id="PgR049_g068_t05"/>
    </source>
</evidence>
<accession>A0A915BP89</accession>
<protein>
    <submittedName>
        <fullName evidence="4 5">Uncharacterized protein</fullName>
    </submittedName>
</protein>
<feature type="coiled-coil region" evidence="1">
    <location>
        <begin position="187"/>
        <end position="214"/>
    </location>
</feature>
<dbReference type="WBParaSite" id="PgR049_g068_t05">
    <property type="protein sequence ID" value="PgR049_g068_t05"/>
    <property type="gene ID" value="PgR049_g068"/>
</dbReference>
<keyword evidence="3" id="KW-1185">Reference proteome</keyword>
<organism evidence="3 5">
    <name type="scientific">Parascaris univalens</name>
    <name type="common">Nematode worm</name>
    <dbReference type="NCBI Taxonomy" id="6257"/>
    <lineage>
        <taxon>Eukaryota</taxon>
        <taxon>Metazoa</taxon>
        <taxon>Ecdysozoa</taxon>
        <taxon>Nematoda</taxon>
        <taxon>Chromadorea</taxon>
        <taxon>Rhabditida</taxon>
        <taxon>Spirurina</taxon>
        <taxon>Ascaridomorpha</taxon>
        <taxon>Ascaridoidea</taxon>
        <taxon>Ascarididae</taxon>
        <taxon>Parascaris</taxon>
    </lineage>
</organism>
<name>A0A915BP89_PARUN</name>
<keyword evidence="1" id="KW-0175">Coiled coil</keyword>
<sequence>MSSILEILGDNSDLESDQEETMFHSKQIGEEDVNKDLSQAPMSNLKERKCESGAEREKATVEHRTEGDASDDPPEISTTVLFRFISGAMDGLKRKGKDEKAKALDIVAPTILGLLKVVVQAASRKRDVDVGKLIFEAASKLQNDADGTRDYEYFLLCVDIVTELLNDAWRRSFSPPGFRRMRRVPTREEMLKEAERLRRRNIELQVNSKMHKNERKRRHSASEVNDGFLTRSAEQLKNKEAAEKVRRAGKWSLTNHAQQKVLTQRNHMSPAVDRVQRRCKASFSPPPSKSVLEAMLDRIVALQSESVRSGYRRSDISDVVVIPAKELMDHRSGAFGQVWTNEINNAASTVERSPLLQKNMDLRYGCSSSSESMLLGDAFLPSASSHPHGAVSSRVHLVEQEVYPSLLEQKEAVKKNDKADPQFSQSRSIQSQRISSMEPNEGRTCEIASVSTVVPEAGRYGYHPRSQLLHLNEERRATASEGCADIAYVKTRRAEPATKQEKTSCGNNVTADTSAVGKTAERTKKRVKFHEGVVTSVHLYDPDLSPRNDSSHGVVGVDGDAFRNYCTSGSMISTDLGQPMQRDASVFIRREPISEEVGDFYASCGIGLTEESAVKNWLVVDSSLDLLNETPFKKPSKHNQFPSTVITRARFPPLLFKQFHTAMTAVSGKVGSMTVFLAVSRDVALIGQGSARFFFGFLLDFAAHLMQLYKTLCVGQRRRSSNVMYDAVYNDPPFLEAPRVVIINAPKDPDKERERYLRTFNAELEAFVRHEAEVDDHLSAFYERSSRARLRFCLIDWRRICAYVGADTESSSVLALINHLMIHWDVIPPPSLH</sequence>
<proteinExistence type="predicted"/>
<feature type="compositionally biased region" description="Basic and acidic residues" evidence="2">
    <location>
        <begin position="21"/>
        <end position="35"/>
    </location>
</feature>
<evidence type="ECO:0000256" key="2">
    <source>
        <dbReference type="SAM" id="MobiDB-lite"/>
    </source>
</evidence>
<dbReference type="WBParaSite" id="PgR049_g068_t02">
    <property type="protein sequence ID" value="PgR049_g068_t02"/>
    <property type="gene ID" value="PgR049_g068"/>
</dbReference>
<dbReference type="Proteomes" id="UP000887569">
    <property type="component" value="Unplaced"/>
</dbReference>
<reference evidence="4 5" key="1">
    <citation type="submission" date="2022-11" db="UniProtKB">
        <authorList>
            <consortium name="WormBaseParasite"/>
        </authorList>
    </citation>
    <scope>IDENTIFICATION</scope>
</reference>
<evidence type="ECO:0000313" key="3">
    <source>
        <dbReference type="Proteomes" id="UP000887569"/>
    </source>
</evidence>
<dbReference type="AlphaFoldDB" id="A0A915BP89"/>